<evidence type="ECO:0000256" key="14">
    <source>
        <dbReference type="SAM" id="Phobius"/>
    </source>
</evidence>
<feature type="transmembrane region" description="Helical" evidence="14">
    <location>
        <begin position="646"/>
        <end position="664"/>
    </location>
</feature>
<gene>
    <name evidence="17" type="ORF">ZEAMMB73_Zm00001d018329</name>
</gene>
<dbReference type="Gene3D" id="3.40.190.10">
    <property type="entry name" value="Periplasmic binding protein-like II"/>
    <property type="match status" value="3"/>
</dbReference>
<comment type="similarity">
    <text evidence="2">Belongs to the glutamate-gated ion channel (TC 1.A.10.1) family.</text>
</comment>
<keyword evidence="3" id="KW-0813">Transport</keyword>
<evidence type="ECO:0000256" key="7">
    <source>
        <dbReference type="ARBA" id="ARBA00023065"/>
    </source>
</evidence>
<dbReference type="CDD" id="cd13686">
    <property type="entry name" value="GluR_Plant"/>
    <property type="match status" value="1"/>
</dbReference>
<reference evidence="17" key="1">
    <citation type="submission" date="2015-12" db="EMBL/GenBank/DDBJ databases">
        <title>Update maize B73 reference genome by single molecule sequencing technologies.</title>
        <authorList>
            <consortium name="Maize Genome Sequencing Project"/>
            <person name="Ware D."/>
        </authorList>
    </citation>
    <scope>NUCLEOTIDE SEQUENCE</scope>
    <source>
        <tissue evidence="17">Seedling</tissue>
    </source>
</reference>
<keyword evidence="9 17" id="KW-0675">Receptor</keyword>
<evidence type="ECO:0000313" key="17">
    <source>
        <dbReference type="EMBL" id="AQK75625.1"/>
    </source>
</evidence>
<dbReference type="InParanoid" id="A0A1D6HMT5"/>
<protein>
    <submittedName>
        <fullName evidence="17">Glutamate receptor 2.7</fullName>
    </submittedName>
</protein>
<dbReference type="GO" id="GO:0015276">
    <property type="term" value="F:ligand-gated monoatomic ion channel activity"/>
    <property type="evidence" value="ECO:0007669"/>
    <property type="project" value="InterPro"/>
</dbReference>
<evidence type="ECO:0000256" key="8">
    <source>
        <dbReference type="ARBA" id="ARBA00023136"/>
    </source>
</evidence>
<dbReference type="SUPFAM" id="SSF53850">
    <property type="entry name" value="Periplasmic binding protein-like II"/>
    <property type="match status" value="1"/>
</dbReference>
<keyword evidence="8 14" id="KW-0472">Membrane</keyword>
<feature type="region of interest" description="Disordered" evidence="13">
    <location>
        <begin position="886"/>
        <end position="1000"/>
    </location>
</feature>
<accession>A0A1D6HMT5</accession>
<dbReference type="PIRSF" id="PIRSF037090">
    <property type="entry name" value="Iontro_Glu-like_rcpt_pln"/>
    <property type="match status" value="1"/>
</dbReference>
<comment type="subcellular location">
    <subcellularLocation>
        <location evidence="1">Membrane</location>
        <topology evidence="1">Multi-pass membrane protein</topology>
    </subcellularLocation>
</comment>
<evidence type="ECO:0000256" key="2">
    <source>
        <dbReference type="ARBA" id="ARBA00008685"/>
    </source>
</evidence>
<dbReference type="AlphaFoldDB" id="A0A1D6HMT5"/>
<dbReference type="STRING" id="4577.A0A1D6HMT5"/>
<evidence type="ECO:0000256" key="1">
    <source>
        <dbReference type="ARBA" id="ARBA00004141"/>
    </source>
</evidence>
<dbReference type="OMA" id="QFGIIFH"/>
<dbReference type="FunFam" id="3.40.50.2300:FF:000188">
    <property type="entry name" value="Glutamate receptor"/>
    <property type="match status" value="1"/>
</dbReference>
<dbReference type="InterPro" id="IPR019594">
    <property type="entry name" value="Glu/Gly-bd"/>
</dbReference>
<dbReference type="InterPro" id="IPR001828">
    <property type="entry name" value="ANF_lig-bd_rcpt"/>
</dbReference>
<dbReference type="GO" id="GO:0016020">
    <property type="term" value="C:membrane"/>
    <property type="evidence" value="ECO:0007669"/>
    <property type="project" value="UniProtKB-SubCell"/>
</dbReference>
<dbReference type="InterPro" id="IPR028082">
    <property type="entry name" value="Peripla_BP_I"/>
</dbReference>
<dbReference type="Pfam" id="PF10613">
    <property type="entry name" value="Lig_chan-Glu_bd"/>
    <property type="match status" value="1"/>
</dbReference>
<evidence type="ECO:0000256" key="6">
    <source>
        <dbReference type="ARBA" id="ARBA00022989"/>
    </source>
</evidence>
<feature type="transmembrane region" description="Helical" evidence="14">
    <location>
        <begin position="586"/>
        <end position="604"/>
    </location>
</feature>
<dbReference type="Pfam" id="PF01094">
    <property type="entry name" value="ANF_receptor"/>
    <property type="match status" value="1"/>
</dbReference>
<keyword evidence="12" id="KW-0407">Ion channel</keyword>
<evidence type="ECO:0000256" key="15">
    <source>
        <dbReference type="SAM" id="SignalP"/>
    </source>
</evidence>
<keyword evidence="10" id="KW-0325">Glycoprotein</keyword>
<dbReference type="PaxDb" id="4577-GRMZM2G391487_P01"/>
<dbReference type="SUPFAM" id="SSF53822">
    <property type="entry name" value="Periplasmic binding protein-like I"/>
    <property type="match status" value="1"/>
</dbReference>
<dbReference type="InterPro" id="IPR001320">
    <property type="entry name" value="Iontro_rcpt_C"/>
</dbReference>
<evidence type="ECO:0000256" key="11">
    <source>
        <dbReference type="ARBA" id="ARBA00023286"/>
    </source>
</evidence>
<evidence type="ECO:0000256" key="10">
    <source>
        <dbReference type="ARBA" id="ARBA00023180"/>
    </source>
</evidence>
<evidence type="ECO:0000256" key="12">
    <source>
        <dbReference type="ARBA" id="ARBA00023303"/>
    </source>
</evidence>
<evidence type="ECO:0000259" key="16">
    <source>
        <dbReference type="SMART" id="SM00079"/>
    </source>
</evidence>
<name>A0A1D6HMT5_MAIZE</name>
<dbReference type="eggNOG" id="KOG1052">
    <property type="taxonomic scope" value="Eukaryota"/>
</dbReference>
<dbReference type="Gene3D" id="1.10.287.70">
    <property type="match status" value="1"/>
</dbReference>
<evidence type="ECO:0000256" key="13">
    <source>
        <dbReference type="SAM" id="MobiDB-lite"/>
    </source>
</evidence>
<keyword evidence="7" id="KW-0406">Ion transport</keyword>
<dbReference type="InterPro" id="IPR017103">
    <property type="entry name" value="Iontropic_Glu_rcpt_pln"/>
</dbReference>
<organism evidence="17">
    <name type="scientific">Zea mays</name>
    <name type="common">Maize</name>
    <dbReference type="NCBI Taxonomy" id="4577"/>
    <lineage>
        <taxon>Eukaryota</taxon>
        <taxon>Viridiplantae</taxon>
        <taxon>Streptophyta</taxon>
        <taxon>Embryophyta</taxon>
        <taxon>Tracheophyta</taxon>
        <taxon>Spermatophyta</taxon>
        <taxon>Magnoliopsida</taxon>
        <taxon>Liliopsida</taxon>
        <taxon>Poales</taxon>
        <taxon>Poaceae</taxon>
        <taxon>PACMAD clade</taxon>
        <taxon>Panicoideae</taxon>
        <taxon>Andropogonodae</taxon>
        <taxon>Andropogoneae</taxon>
        <taxon>Tripsacinae</taxon>
        <taxon>Zea</taxon>
    </lineage>
</organism>
<dbReference type="InterPro" id="IPR015683">
    <property type="entry name" value="Ionotropic_Glu_rcpt"/>
</dbReference>
<feature type="compositionally biased region" description="Polar residues" evidence="13">
    <location>
        <begin position="890"/>
        <end position="904"/>
    </location>
</feature>
<sequence>MQMRFAATSASFVLLCLLAALLGHWPAAAAETVNVGVILDLASAPGRRWRTSISMAVEDYYATHTNSTTRVDLHFRDSSGDAVAAASAAVDLIRNAKAQAIIDGSRTAAAAEFVARIGDRAHVPVLAFSAAPATWTARFSVATAPGDSSQAAPIAGVLENFHWRSAVLLHEDSRSGAGIVPALSDALRGAGATVAHRAAVPADASDDRLDAVLYRASAMTARVFVVHMPFPLALRLFHRAKGAGMMSDGYVWIATSAVGDTGDGDGDALGSDDADAMQGVVSVRQYAPPTSEVSDFARRFKARFQLENNGSQDTTEPTTSTLQAYDTAFAAAAAVEAAGISGSAFEPPTGGGTELDQLGVSATGEKLLKAVLDTTFEGLAGKFRLLDGQPQTPAYEIVNFAADGLTTVGFWTTKSGVSQEFDAGSGEGLKKVSFPGAGESDTRIPDGWAFSPVERSLVIAVPVKHGFQQFVQVYNDTTSDRTMVSGYCIDVFEAAIKALPYPVYYQYAPYYGIGNASSSSYDQMVELIPEEKADAVVGDVSITVVRMGDADFTMPYTESGWSMVVAVQAQTATGMFFFLKPLTPALWLVSLAAFIFTGFVIWVIEHRINPEFRGTPLQQFGIIFHYAFSTLVFAHRENVVSNLSKFLMVIWVFAVLILTSSYTASLTSMLTVQKLRPAVTDVNDLIDNGDYVGYQEGSFVHGELLQMKFDPSRLRSYSTPAEYADALSKGSAGGGVAAVFDEVPYLKVFLSQYCDGYTMSGPVYKGTGLGFAFARGSPMATEVSRAIVGLTEGDDMDLIERKWFGVPGSCVDGVDADNASLTLWNFSGLFLITAVAATLVLLAYLVTFIYRERHEVRAAAEPGSGSVSLKRFRAWLQHYDRKDMSAPHFRQQQGWSDSPSTNGGSSHGRKREGAEQEDATATRDFGGPRASPLSDHSRMDSVSRSPLERKGSNEFRTPFEQRMGEAAAASGERRSSTPERKQSLKFAQDTEERKKLPLSP</sequence>
<dbReference type="Gene3D" id="3.40.50.2300">
    <property type="match status" value="2"/>
</dbReference>
<feature type="signal peptide" evidence="15">
    <location>
        <begin position="1"/>
        <end position="30"/>
    </location>
</feature>
<evidence type="ECO:0000256" key="5">
    <source>
        <dbReference type="ARBA" id="ARBA00022729"/>
    </source>
</evidence>
<keyword evidence="11" id="KW-1071">Ligand-gated ion channel</keyword>
<feature type="compositionally biased region" description="Basic and acidic residues" evidence="13">
    <location>
        <begin position="971"/>
        <end position="1000"/>
    </location>
</feature>
<dbReference type="SMR" id="A0A1D6HMT5"/>
<evidence type="ECO:0000256" key="3">
    <source>
        <dbReference type="ARBA" id="ARBA00022448"/>
    </source>
</evidence>
<dbReference type="FunFam" id="3.40.190.10:FF:000217">
    <property type="entry name" value="Glutamate receptor"/>
    <property type="match status" value="1"/>
</dbReference>
<dbReference type="FunFam" id="1.10.287.70:FF:000163">
    <property type="entry name" value="Glutamate receptor"/>
    <property type="match status" value="1"/>
</dbReference>
<feature type="transmembrane region" description="Helical" evidence="14">
    <location>
        <begin position="829"/>
        <end position="850"/>
    </location>
</feature>
<keyword evidence="6 14" id="KW-1133">Transmembrane helix</keyword>
<feature type="transmembrane region" description="Helical" evidence="14">
    <location>
        <begin position="616"/>
        <end position="634"/>
    </location>
</feature>
<dbReference type="Pfam" id="PF00060">
    <property type="entry name" value="Lig_chan"/>
    <property type="match status" value="1"/>
</dbReference>
<proteinExistence type="inferred from homology"/>
<evidence type="ECO:0000256" key="9">
    <source>
        <dbReference type="ARBA" id="ARBA00023170"/>
    </source>
</evidence>
<feature type="compositionally biased region" description="Basic and acidic residues" evidence="13">
    <location>
        <begin position="935"/>
        <end position="963"/>
    </location>
</feature>
<dbReference type="PANTHER" id="PTHR18966">
    <property type="entry name" value="IONOTROPIC GLUTAMATE RECEPTOR"/>
    <property type="match status" value="1"/>
</dbReference>
<dbReference type="FunFam" id="3.40.190.10:FF:000150">
    <property type="entry name" value="Glutamate receptor 2.7"/>
    <property type="match status" value="1"/>
</dbReference>
<dbReference type="EMBL" id="CM000781">
    <property type="protein sequence ID" value="AQK75625.1"/>
    <property type="molecule type" value="Genomic_DNA"/>
</dbReference>
<dbReference type="SMART" id="SM00079">
    <property type="entry name" value="PBPe"/>
    <property type="match status" value="1"/>
</dbReference>
<feature type="domain" description="Ionotropic glutamate receptor C-terminal" evidence="16">
    <location>
        <begin position="456"/>
        <end position="806"/>
    </location>
</feature>
<keyword evidence="5 15" id="KW-0732">Signal</keyword>
<keyword evidence="4 14" id="KW-0812">Transmembrane</keyword>
<feature type="chain" id="PRO_5010804960" evidence="15">
    <location>
        <begin position="31"/>
        <end position="1000"/>
    </location>
</feature>
<evidence type="ECO:0000256" key="4">
    <source>
        <dbReference type="ARBA" id="ARBA00022692"/>
    </source>
</evidence>